<dbReference type="Pfam" id="PF07534">
    <property type="entry name" value="TLD"/>
    <property type="match status" value="1"/>
</dbReference>
<evidence type="ECO:0000256" key="4">
    <source>
        <dbReference type="ARBA" id="ARBA00022490"/>
    </source>
</evidence>
<reference evidence="11 12" key="1">
    <citation type="journal article" date="2015" name="Genome Biol.">
        <title>Comparative genomics of Steinernema reveals deeply conserved gene regulatory networks.</title>
        <authorList>
            <person name="Dillman A.R."/>
            <person name="Macchietto M."/>
            <person name="Porter C.F."/>
            <person name="Rogers A."/>
            <person name="Williams B."/>
            <person name="Antoshechkin I."/>
            <person name="Lee M.M."/>
            <person name="Goodwin Z."/>
            <person name="Lu X."/>
            <person name="Lewis E.E."/>
            <person name="Goodrich-Blair H."/>
            <person name="Stock S.P."/>
            <person name="Adams B.J."/>
            <person name="Sternberg P.W."/>
            <person name="Mortazavi A."/>
        </authorList>
    </citation>
    <scope>NUCLEOTIDE SEQUENCE [LARGE SCALE GENOMIC DNA]</scope>
    <source>
        <strain evidence="11 12">ALL</strain>
    </source>
</reference>
<organism evidence="11 12">
    <name type="scientific">Steinernema carpocapsae</name>
    <name type="common">Entomopathogenic nematode</name>
    <dbReference type="NCBI Taxonomy" id="34508"/>
    <lineage>
        <taxon>Eukaryota</taxon>
        <taxon>Metazoa</taxon>
        <taxon>Ecdysozoa</taxon>
        <taxon>Nematoda</taxon>
        <taxon>Chromadorea</taxon>
        <taxon>Rhabditida</taxon>
        <taxon>Tylenchina</taxon>
        <taxon>Panagrolaimomorpha</taxon>
        <taxon>Strongyloidoidea</taxon>
        <taxon>Steinernematidae</taxon>
        <taxon>Steinernema</taxon>
    </lineage>
</organism>
<dbReference type="OrthoDB" id="289228at2759"/>
<reference evidence="11 12" key="2">
    <citation type="journal article" date="2019" name="G3 (Bethesda)">
        <title>Hybrid Assembly of the Genome of the Entomopathogenic Nematode Steinernema carpocapsae Identifies the X-Chromosome.</title>
        <authorList>
            <person name="Serra L."/>
            <person name="Macchietto M."/>
            <person name="Macias-Munoz A."/>
            <person name="McGill C.J."/>
            <person name="Rodriguez I.M."/>
            <person name="Rodriguez B."/>
            <person name="Murad R."/>
            <person name="Mortazavi A."/>
        </authorList>
    </citation>
    <scope>NUCLEOTIDE SEQUENCE [LARGE SCALE GENOMIC DNA]</scope>
    <source>
        <strain evidence="11 12">ALL</strain>
    </source>
</reference>
<name>A0A4U5PAL6_STECR</name>
<feature type="domain" description="TLDc" evidence="10">
    <location>
        <begin position="184"/>
        <end position="350"/>
    </location>
</feature>
<evidence type="ECO:0000256" key="8">
    <source>
        <dbReference type="ARBA" id="ARBA00041780"/>
    </source>
</evidence>
<comment type="caution">
    <text evidence="11">The sequence shown here is derived from an EMBL/GenBank/DDBJ whole genome shotgun (WGS) entry which is preliminary data.</text>
</comment>
<dbReference type="Proteomes" id="UP000298663">
    <property type="component" value="Unassembled WGS sequence"/>
</dbReference>
<keyword evidence="4" id="KW-0963">Cytoplasm</keyword>
<accession>A0A4U5PAL6</accession>
<evidence type="ECO:0000313" key="11">
    <source>
        <dbReference type="EMBL" id="TKR93230.1"/>
    </source>
</evidence>
<comment type="subcellular location">
    <subcellularLocation>
        <location evidence="3">Cytoplasm</location>
    </subcellularLocation>
    <subcellularLocation>
        <location evidence="2">Lysosome</location>
    </subcellularLocation>
    <subcellularLocation>
        <location evidence="1">Membrane</location>
    </subcellularLocation>
</comment>
<dbReference type="SMART" id="SM00584">
    <property type="entry name" value="TLDc"/>
    <property type="match status" value="1"/>
</dbReference>
<dbReference type="EMBL" id="AZBU02000002">
    <property type="protein sequence ID" value="TKR93230.1"/>
    <property type="molecule type" value="Genomic_DNA"/>
</dbReference>
<dbReference type="STRING" id="34508.A0A4U5PAL6"/>
<evidence type="ECO:0000256" key="2">
    <source>
        <dbReference type="ARBA" id="ARBA00004371"/>
    </source>
</evidence>
<dbReference type="GO" id="GO:0016020">
    <property type="term" value="C:membrane"/>
    <property type="evidence" value="ECO:0007669"/>
    <property type="project" value="UniProtKB-SubCell"/>
</dbReference>
<dbReference type="GO" id="GO:0006979">
    <property type="term" value="P:response to oxidative stress"/>
    <property type="evidence" value="ECO:0007669"/>
    <property type="project" value="TreeGrafter"/>
</dbReference>
<dbReference type="PROSITE" id="PS51886">
    <property type="entry name" value="TLDC"/>
    <property type="match status" value="1"/>
</dbReference>
<dbReference type="GO" id="GO:0005634">
    <property type="term" value="C:nucleus"/>
    <property type="evidence" value="ECO:0007669"/>
    <property type="project" value="TreeGrafter"/>
</dbReference>
<dbReference type="GO" id="GO:0005764">
    <property type="term" value="C:lysosome"/>
    <property type="evidence" value="ECO:0007669"/>
    <property type="project" value="UniProtKB-SubCell"/>
</dbReference>
<proteinExistence type="predicted"/>
<keyword evidence="12" id="KW-1185">Reference proteome</keyword>
<gene>
    <name evidence="11" type="ORF">L596_007726</name>
</gene>
<sequence>MGAQESKSKSSGHRLSNLNAEQVGKAKLQFRRASQGSDVLTRAQFNSFSSQFLSPAMSESVFNKIGRPHNKVTEGLFVQFVDCMLGNTDELAGCLISIHGSVDRFLTDIVESTFLCENRKSSKDVAELLDYLKRIAPTSRSEDSLARWLHCSPFVVQLTEHVYMRLLLGAHNTLMPQFIGAKNSLLSDAEVFLVNFSLPRDVRHKWELLFSSSLHGASFSKMCTLVNGQGPCLLIIETEEGRVFGGFASVGFVVGPRYTGNGCCFLFQGGSSMAIFEATGFNDNYAYLNYNQLTLPNGMGIGGRDSYWSVFIREEDNIGISGANVSTFEKCHLAGSNEFRPKRIEIWRTGEKPTVKKYDENGDEIVVTEKSVIDQDPGAKAILELAGRKLHSEGVREPHSEND</sequence>
<keyword evidence="5" id="KW-0472">Membrane</keyword>
<protein>
    <recommendedName>
        <fullName evidence="7">MTOR-associated protein MEAK7</fullName>
    </recommendedName>
    <alternativeName>
        <fullName evidence="9">TBC/LysM-associated domain-containing protein 1</fullName>
    </alternativeName>
    <alternativeName>
        <fullName evidence="8">TLD domain-containing protein 1</fullName>
    </alternativeName>
</protein>
<dbReference type="PANTHER" id="PTHR23354:SF131">
    <property type="entry name" value="MTOR-ASSOCIATED PROTEIN MEAK7"/>
    <property type="match status" value="1"/>
</dbReference>
<dbReference type="AlphaFoldDB" id="A0A4U5PAL6"/>
<evidence type="ECO:0000256" key="9">
    <source>
        <dbReference type="ARBA" id="ARBA00042134"/>
    </source>
</evidence>
<dbReference type="PANTHER" id="PTHR23354">
    <property type="entry name" value="NUCLEOLAR PROTEIN 7/ESTROGEN RECEPTOR COACTIVATOR-RELATED"/>
    <property type="match status" value="1"/>
</dbReference>
<dbReference type="InterPro" id="IPR006571">
    <property type="entry name" value="TLDc_dom"/>
</dbReference>
<evidence type="ECO:0000256" key="7">
    <source>
        <dbReference type="ARBA" id="ARBA00039594"/>
    </source>
</evidence>
<evidence type="ECO:0000256" key="1">
    <source>
        <dbReference type="ARBA" id="ARBA00004370"/>
    </source>
</evidence>
<keyword evidence="6" id="KW-0458">Lysosome</keyword>
<evidence type="ECO:0000256" key="3">
    <source>
        <dbReference type="ARBA" id="ARBA00004496"/>
    </source>
</evidence>
<evidence type="ECO:0000256" key="5">
    <source>
        <dbReference type="ARBA" id="ARBA00023136"/>
    </source>
</evidence>
<evidence type="ECO:0000256" key="6">
    <source>
        <dbReference type="ARBA" id="ARBA00023228"/>
    </source>
</evidence>
<evidence type="ECO:0000259" key="10">
    <source>
        <dbReference type="PROSITE" id="PS51886"/>
    </source>
</evidence>
<evidence type="ECO:0000313" key="12">
    <source>
        <dbReference type="Proteomes" id="UP000298663"/>
    </source>
</evidence>